<dbReference type="STRING" id="519472.BHY08_07415"/>
<dbReference type="AlphaFoldDB" id="A0A1J0A6V2"/>
<organism evidence="12 13">
    <name type="scientific">Vagococcus teuberi</name>
    <dbReference type="NCBI Taxonomy" id="519472"/>
    <lineage>
        <taxon>Bacteria</taxon>
        <taxon>Bacillati</taxon>
        <taxon>Bacillota</taxon>
        <taxon>Bacilli</taxon>
        <taxon>Lactobacillales</taxon>
        <taxon>Enterococcaceae</taxon>
        <taxon>Vagococcus</taxon>
    </lineage>
</organism>
<evidence type="ECO:0000256" key="3">
    <source>
        <dbReference type="ARBA" id="ARBA00022642"/>
    </source>
</evidence>
<dbReference type="RefSeq" id="WP_071457263.1">
    <property type="nucleotide sequence ID" value="NZ_CP017267.1"/>
</dbReference>
<keyword evidence="8 10" id="KW-0520">NAD</keyword>
<dbReference type="SUPFAM" id="SSF52374">
    <property type="entry name" value="Nucleotidylyl transferase"/>
    <property type="match status" value="1"/>
</dbReference>
<dbReference type="GO" id="GO:0009435">
    <property type="term" value="P:NAD+ biosynthetic process"/>
    <property type="evidence" value="ECO:0007669"/>
    <property type="project" value="UniProtKB-UniRule"/>
</dbReference>
<dbReference type="GO" id="GO:0005524">
    <property type="term" value="F:ATP binding"/>
    <property type="evidence" value="ECO:0007669"/>
    <property type="project" value="UniProtKB-KW"/>
</dbReference>
<comment type="function">
    <text evidence="1 10">Catalyzes the reversible adenylation of nicotinate mononucleotide (NaMN) to nicotinic acid adenine dinucleotide (NaAD).</text>
</comment>
<gene>
    <name evidence="10 12" type="primary">nadD</name>
    <name evidence="12" type="ORF">BHY08_07415</name>
</gene>
<keyword evidence="3 10" id="KW-0662">Pyridine nucleotide biosynthesis</keyword>
<evidence type="ECO:0000256" key="10">
    <source>
        <dbReference type="HAMAP-Rule" id="MF_00244"/>
    </source>
</evidence>
<dbReference type="NCBIfam" id="TIGR00482">
    <property type="entry name" value="nicotinate (nicotinamide) nucleotide adenylyltransferase"/>
    <property type="match status" value="1"/>
</dbReference>
<evidence type="ECO:0000256" key="6">
    <source>
        <dbReference type="ARBA" id="ARBA00022741"/>
    </source>
</evidence>
<dbReference type="GO" id="GO:0004515">
    <property type="term" value="F:nicotinate-nucleotide adenylyltransferase activity"/>
    <property type="evidence" value="ECO:0007669"/>
    <property type="project" value="UniProtKB-UniRule"/>
</dbReference>
<reference evidence="12 13" key="1">
    <citation type="submission" date="2016-09" db="EMBL/GenBank/DDBJ databases">
        <title>Vagococcus teuberi sp. nov., isolated from the Malian artisanal sour milk fene.</title>
        <authorList>
            <person name="Wullschleger S."/>
            <person name="Seifert C."/>
            <person name="Baumgartner S."/>
            <person name="Lacroix C."/>
            <person name="Bonfoh B."/>
            <person name="Stevens M.J."/>
            <person name="Meile L."/>
        </authorList>
    </citation>
    <scope>NUCLEOTIDE SEQUENCE [LARGE SCALE GENOMIC DNA]</scope>
    <source>
        <strain evidence="12 13">DSM 21459</strain>
    </source>
</reference>
<proteinExistence type="inferred from homology"/>
<dbReference type="EMBL" id="CP017267">
    <property type="protein sequence ID" value="APB31669.1"/>
    <property type="molecule type" value="Genomic_DNA"/>
</dbReference>
<dbReference type="NCBIfam" id="NF000840">
    <property type="entry name" value="PRK00071.1-3"/>
    <property type="match status" value="1"/>
</dbReference>
<evidence type="ECO:0000256" key="5">
    <source>
        <dbReference type="ARBA" id="ARBA00022695"/>
    </source>
</evidence>
<name>A0A1J0A6V2_9ENTE</name>
<evidence type="ECO:0000256" key="4">
    <source>
        <dbReference type="ARBA" id="ARBA00022679"/>
    </source>
</evidence>
<protein>
    <recommendedName>
        <fullName evidence="10">Probable nicotinate-nucleotide adenylyltransferase</fullName>
        <ecNumber evidence="10">2.7.7.18</ecNumber>
    </recommendedName>
    <alternativeName>
        <fullName evidence="10">Deamido-NAD(+) diphosphorylase</fullName>
    </alternativeName>
    <alternativeName>
        <fullName evidence="10">Deamido-NAD(+) pyrophosphorylase</fullName>
    </alternativeName>
    <alternativeName>
        <fullName evidence="10">Nicotinate mononucleotide adenylyltransferase</fullName>
        <shortName evidence="10">NaMN adenylyltransferase</shortName>
    </alternativeName>
</protein>
<dbReference type="KEGG" id="vte:BHY08_07415"/>
<keyword evidence="4 10" id="KW-0808">Transferase</keyword>
<dbReference type="Proteomes" id="UP000191200">
    <property type="component" value="Chromosome"/>
</dbReference>
<comment type="similarity">
    <text evidence="10">Belongs to the NadD family.</text>
</comment>
<keyword evidence="7 10" id="KW-0067">ATP-binding</keyword>
<evidence type="ECO:0000256" key="7">
    <source>
        <dbReference type="ARBA" id="ARBA00022840"/>
    </source>
</evidence>
<dbReference type="EC" id="2.7.7.18" evidence="10"/>
<keyword evidence="5 10" id="KW-0548">Nucleotidyltransferase</keyword>
<accession>A0A1J0A6V2</accession>
<dbReference type="NCBIfam" id="NF000841">
    <property type="entry name" value="PRK00071.1-4"/>
    <property type="match status" value="1"/>
</dbReference>
<evidence type="ECO:0000259" key="11">
    <source>
        <dbReference type="Pfam" id="PF01467"/>
    </source>
</evidence>
<keyword evidence="13" id="KW-1185">Reference proteome</keyword>
<evidence type="ECO:0000256" key="9">
    <source>
        <dbReference type="ARBA" id="ARBA00048721"/>
    </source>
</evidence>
<dbReference type="PANTHER" id="PTHR39321:SF3">
    <property type="entry name" value="PHOSPHOPANTETHEINE ADENYLYLTRANSFERASE"/>
    <property type="match status" value="1"/>
</dbReference>
<dbReference type="InterPro" id="IPR004821">
    <property type="entry name" value="Cyt_trans-like"/>
</dbReference>
<dbReference type="InterPro" id="IPR014729">
    <property type="entry name" value="Rossmann-like_a/b/a_fold"/>
</dbReference>
<evidence type="ECO:0000313" key="12">
    <source>
        <dbReference type="EMBL" id="APB31669.1"/>
    </source>
</evidence>
<dbReference type="Pfam" id="PF01467">
    <property type="entry name" value="CTP_transf_like"/>
    <property type="match status" value="1"/>
</dbReference>
<keyword evidence="6 10" id="KW-0547">Nucleotide-binding</keyword>
<feature type="domain" description="Cytidyltransferase-like" evidence="11">
    <location>
        <begin position="27"/>
        <end position="182"/>
    </location>
</feature>
<dbReference type="UniPathway" id="UPA00253">
    <property type="reaction ID" value="UER00332"/>
</dbReference>
<comment type="catalytic activity">
    <reaction evidence="9 10">
        <text>nicotinate beta-D-ribonucleotide + ATP + H(+) = deamido-NAD(+) + diphosphate</text>
        <dbReference type="Rhea" id="RHEA:22860"/>
        <dbReference type="ChEBI" id="CHEBI:15378"/>
        <dbReference type="ChEBI" id="CHEBI:30616"/>
        <dbReference type="ChEBI" id="CHEBI:33019"/>
        <dbReference type="ChEBI" id="CHEBI:57502"/>
        <dbReference type="ChEBI" id="CHEBI:58437"/>
        <dbReference type="EC" id="2.7.7.18"/>
    </reaction>
</comment>
<sequence length="212" mass="24605">MSTHVDNHTIVHEKTEMINEPRKRVGILGGGFNPVHLGHLVMAEQVYAQLALDEFYLMPTYQPPHVDKKTVIDASHRVAMLELATKSNPHLKVELEEVYREGKSYTFDTMESLIAKNPNTDYYFVIGGDMVDYLPKWYKIDELMKMIQFVAIKRSGFPQTSDYPLIWVDSPRMDISSSLIRQNIQRGCPIKYLVPDNVIDYIQKKDLYRHDN</sequence>
<evidence type="ECO:0000256" key="8">
    <source>
        <dbReference type="ARBA" id="ARBA00023027"/>
    </source>
</evidence>
<dbReference type="HAMAP" id="MF_00244">
    <property type="entry name" value="NaMN_adenylyltr"/>
    <property type="match status" value="1"/>
</dbReference>
<evidence type="ECO:0000256" key="2">
    <source>
        <dbReference type="ARBA" id="ARBA00005019"/>
    </source>
</evidence>
<dbReference type="CDD" id="cd02165">
    <property type="entry name" value="NMNAT"/>
    <property type="match status" value="1"/>
</dbReference>
<dbReference type="PANTHER" id="PTHR39321">
    <property type="entry name" value="NICOTINATE-NUCLEOTIDE ADENYLYLTRANSFERASE-RELATED"/>
    <property type="match status" value="1"/>
</dbReference>
<dbReference type="OrthoDB" id="5295945at2"/>
<evidence type="ECO:0000313" key="13">
    <source>
        <dbReference type="Proteomes" id="UP000191200"/>
    </source>
</evidence>
<comment type="pathway">
    <text evidence="2 10">Cofactor biosynthesis; NAD(+) biosynthesis; deamido-NAD(+) from nicotinate D-ribonucleotide: step 1/1.</text>
</comment>
<dbReference type="InterPro" id="IPR005248">
    <property type="entry name" value="NadD/NMNAT"/>
</dbReference>
<evidence type="ECO:0000256" key="1">
    <source>
        <dbReference type="ARBA" id="ARBA00002324"/>
    </source>
</evidence>
<dbReference type="NCBIfam" id="TIGR00125">
    <property type="entry name" value="cyt_tran_rel"/>
    <property type="match status" value="1"/>
</dbReference>
<dbReference type="Gene3D" id="3.40.50.620">
    <property type="entry name" value="HUPs"/>
    <property type="match status" value="1"/>
</dbReference>